<dbReference type="Gramene" id="rna-gnl|WGS:JABURB|Cocit.L2302.1">
    <property type="protein sequence ID" value="cds-KAF7848090.1"/>
    <property type="gene ID" value="gene-BT93_L2302"/>
</dbReference>
<dbReference type="OrthoDB" id="44867at2759"/>
<evidence type="ECO:0000259" key="3">
    <source>
        <dbReference type="PROSITE" id="PS51319"/>
    </source>
</evidence>
<dbReference type="Gene3D" id="1.20.930.10">
    <property type="entry name" value="Conserved domain common to transcription factors TFIIS, elongin A, CRSP70"/>
    <property type="match status" value="1"/>
</dbReference>
<evidence type="ECO:0000313" key="5">
    <source>
        <dbReference type="Proteomes" id="UP000806378"/>
    </source>
</evidence>
<dbReference type="SUPFAM" id="SSF47676">
    <property type="entry name" value="Conserved domain common to transcription factors TFIIS, elongin A, CRSP70"/>
    <property type="match status" value="1"/>
</dbReference>
<dbReference type="GO" id="GO:0005634">
    <property type="term" value="C:nucleus"/>
    <property type="evidence" value="ECO:0007669"/>
    <property type="project" value="UniProtKB-SubCell"/>
</dbReference>
<keyword evidence="5" id="KW-1185">Reference proteome</keyword>
<dbReference type="PROSITE" id="PS51319">
    <property type="entry name" value="TFIIS_N"/>
    <property type="match status" value="1"/>
</dbReference>
<feature type="region of interest" description="Disordered" evidence="2">
    <location>
        <begin position="190"/>
        <end position="216"/>
    </location>
</feature>
<dbReference type="InterPro" id="IPR035441">
    <property type="entry name" value="TFIIS/LEDGF_dom_sf"/>
</dbReference>
<dbReference type="InterPro" id="IPR017923">
    <property type="entry name" value="TFIIS_N"/>
</dbReference>
<dbReference type="Pfam" id="PF08711">
    <property type="entry name" value="Med26"/>
    <property type="match status" value="1"/>
</dbReference>
<feature type="compositionally biased region" description="Polar residues" evidence="2">
    <location>
        <begin position="95"/>
        <end position="136"/>
    </location>
</feature>
<organism evidence="4 5">
    <name type="scientific">Corymbia citriodora subsp. variegata</name>
    <dbReference type="NCBI Taxonomy" id="360336"/>
    <lineage>
        <taxon>Eukaryota</taxon>
        <taxon>Viridiplantae</taxon>
        <taxon>Streptophyta</taxon>
        <taxon>Embryophyta</taxon>
        <taxon>Tracheophyta</taxon>
        <taxon>Spermatophyta</taxon>
        <taxon>Magnoliopsida</taxon>
        <taxon>eudicotyledons</taxon>
        <taxon>Gunneridae</taxon>
        <taxon>Pentapetalae</taxon>
        <taxon>rosids</taxon>
        <taxon>malvids</taxon>
        <taxon>Myrtales</taxon>
        <taxon>Myrtaceae</taxon>
        <taxon>Myrtoideae</taxon>
        <taxon>Eucalypteae</taxon>
        <taxon>Corymbia</taxon>
    </lineage>
</organism>
<dbReference type="Proteomes" id="UP000806378">
    <property type="component" value="Unassembled WGS sequence"/>
</dbReference>
<protein>
    <recommendedName>
        <fullName evidence="3">TFIIS N-terminal domain-containing protein</fullName>
    </recommendedName>
</protein>
<dbReference type="PANTHER" id="PTHR46554:SF2">
    <property type="entry name" value="TFIIS N-TERMINAL DOMAIN-CONTAINING PROTEIN"/>
    <property type="match status" value="1"/>
</dbReference>
<gene>
    <name evidence="4" type="ORF">BT93_L2302</name>
</gene>
<dbReference type="AlphaFoldDB" id="A0A8T0CK00"/>
<proteinExistence type="predicted"/>
<dbReference type="PANTHER" id="PTHR46554">
    <property type="entry name" value="MEDIATOR OF RNA POLYMERASE II TRANSCRIPTION SUBUNIT 26A-RELATED"/>
    <property type="match status" value="1"/>
</dbReference>
<name>A0A8T0CK00_CORYI</name>
<reference evidence="4" key="1">
    <citation type="submission" date="2020-05" db="EMBL/GenBank/DDBJ databases">
        <title>WGS assembly of Corymbia citriodora subspecies variegata.</title>
        <authorList>
            <person name="Barry K."/>
            <person name="Hundley H."/>
            <person name="Shu S."/>
            <person name="Jenkins J."/>
            <person name="Grimwood J."/>
            <person name="Baten A."/>
        </authorList>
    </citation>
    <scope>NUCLEOTIDE SEQUENCE</scope>
    <source>
        <strain evidence="4">CV2-018</strain>
    </source>
</reference>
<feature type="region of interest" description="Disordered" evidence="2">
    <location>
        <begin position="93"/>
        <end position="140"/>
    </location>
</feature>
<dbReference type="EMBL" id="MU090299">
    <property type="protein sequence ID" value="KAF7848090.1"/>
    <property type="molecule type" value="Genomic_DNA"/>
</dbReference>
<comment type="caution">
    <text evidence="4">The sequence shown here is derived from an EMBL/GenBank/DDBJ whole genome shotgun (WGS) entry which is preliminary data.</text>
</comment>
<feature type="domain" description="TFIIS N-terminal" evidence="3">
    <location>
        <begin position="1"/>
        <end position="48"/>
    </location>
</feature>
<keyword evidence="1" id="KW-0539">Nucleus</keyword>
<accession>A0A8T0CK00</accession>
<comment type="subcellular location">
    <subcellularLocation>
        <location evidence="1">Nucleus</location>
    </subcellularLocation>
</comment>
<sequence length="216" mass="24073">MMTISMDILEKTKIGITLNCLRRKAVSTQIARLAHNITTGWKAMVEEICPSTEDIAAGNSNVDPRKLGEMYCADRPTSSMRSQNHPVWFQEKPSNKASSIANKNQRPNANQRQATVKDMSSSINSRKIPSNQTATWKSEKGRTLQNSNGIMGRNRLSTDRLTKINCLDKVAAEVKFKVSKRNLQECDQQAETAKRQRTVLASHKGPGAACKNRKNS</sequence>
<evidence type="ECO:0000256" key="1">
    <source>
        <dbReference type="PROSITE-ProRule" id="PRU00649"/>
    </source>
</evidence>
<evidence type="ECO:0000313" key="4">
    <source>
        <dbReference type="EMBL" id="KAF7848090.1"/>
    </source>
</evidence>
<evidence type="ECO:0000256" key="2">
    <source>
        <dbReference type="SAM" id="MobiDB-lite"/>
    </source>
</evidence>